<gene>
    <name evidence="1" type="ORF">E5357_15320</name>
</gene>
<protein>
    <submittedName>
        <fullName evidence="1">HEAT repeat domain-containing protein</fullName>
    </submittedName>
</protein>
<evidence type="ECO:0000313" key="1">
    <source>
        <dbReference type="EMBL" id="TGX96688.1"/>
    </source>
</evidence>
<dbReference type="Proteomes" id="UP000307720">
    <property type="component" value="Unassembled WGS sequence"/>
</dbReference>
<evidence type="ECO:0000313" key="2">
    <source>
        <dbReference type="Proteomes" id="UP000307720"/>
    </source>
</evidence>
<sequence length="366" mass="42841">MNYLEGIIESIRVPTSDEQEKLYSMAGERNPVIRRTVAKALMKRHDVPESEKILRKMTYDTNRTVRMEAVYWLFTGRTKETLSRLKELMETSISLRIRTYAITSYFSVWVNMYGYHKKSMKDYLDDVGEFYKNEKDTMPLVSYERNRYMAGEIDALKQMQKVLLGEMPGDIREQYYALECLCGVRKVSNIDQIDEILEVAFSKVCDKHGLAYVIGEMMEKQPIWPMVLILDRSGAKLSQLLEYLSLEVEECDMQAYAFGVSPSEEIDGRLVELIQRENGCDIRMEQYPRKIEGLEDYDFIVPIGMRLEPEEYPFQIIVPLFENVDENMLDLDKAREMVIELNNYIYRVIDNLDWCPNAKKVKSGNV</sequence>
<keyword evidence="2" id="KW-1185">Reference proteome</keyword>
<reference evidence="1" key="1">
    <citation type="submission" date="2019-04" db="EMBL/GenBank/DDBJ databases">
        <title>Microbes associate with the intestines of laboratory mice.</title>
        <authorList>
            <person name="Navarre W."/>
            <person name="Wong E."/>
            <person name="Huang K."/>
            <person name="Tropini C."/>
            <person name="Ng K."/>
            <person name="Yu B."/>
        </authorList>
    </citation>
    <scope>NUCLEOTIDE SEQUENCE</scope>
    <source>
        <strain evidence="1">NM72_1-8</strain>
    </source>
</reference>
<name>A0AC61QVK9_9FIRM</name>
<organism evidence="1 2">
    <name type="scientific">Hominisplanchenecus murintestinalis</name>
    <dbReference type="NCBI Taxonomy" id="2941517"/>
    <lineage>
        <taxon>Bacteria</taxon>
        <taxon>Bacillati</taxon>
        <taxon>Bacillota</taxon>
        <taxon>Clostridia</taxon>
        <taxon>Lachnospirales</taxon>
        <taxon>Lachnospiraceae</taxon>
        <taxon>Hominisplanchenecus</taxon>
    </lineage>
</organism>
<dbReference type="EMBL" id="SRZB01000051">
    <property type="protein sequence ID" value="TGX96688.1"/>
    <property type="molecule type" value="Genomic_DNA"/>
</dbReference>
<proteinExistence type="predicted"/>
<accession>A0AC61QVK9</accession>
<comment type="caution">
    <text evidence="1">The sequence shown here is derived from an EMBL/GenBank/DDBJ whole genome shotgun (WGS) entry which is preliminary data.</text>
</comment>